<evidence type="ECO:0000313" key="6">
    <source>
        <dbReference type="Proteomes" id="UP000477070"/>
    </source>
</evidence>
<organism evidence="4 5">
    <name type="scientific">Helicobacter saguini</name>
    <dbReference type="NCBI Taxonomy" id="1548018"/>
    <lineage>
        <taxon>Bacteria</taxon>
        <taxon>Pseudomonadati</taxon>
        <taxon>Campylobacterota</taxon>
        <taxon>Epsilonproteobacteria</taxon>
        <taxon>Campylobacterales</taxon>
        <taxon>Helicobacteraceae</taxon>
        <taxon>Helicobacter</taxon>
    </lineage>
</organism>
<dbReference type="Pfam" id="PF01464">
    <property type="entry name" value="SLT"/>
    <property type="match status" value="1"/>
</dbReference>
<comment type="caution">
    <text evidence="4">The sequence shown here is derived from an EMBL/GenBank/DDBJ whole genome shotgun (WGS) entry which is preliminary data.</text>
</comment>
<evidence type="ECO:0000259" key="2">
    <source>
        <dbReference type="Pfam" id="PF01464"/>
    </source>
</evidence>
<sequence>MPKPTNVQDLKGRDFFNYYIKDKPKGIVRDFYIWQYLSENKLDSKQINEVYKMLNAKNPYLRKVLNNLGKTEKLPRDMECAKMAVKTALKAEDSCLIISVKNHLAAFKTLDKATTDSVLKKIKNTHKDTARAIEILQNANRTTALFKENSIVFNMVYHALSSDEKHKITTQNPAEDFKRLSEYKTNGFYILLNNAILSSNLKNIKTLLLKADIKEAPHNTLFLLGINELRFGDKTKAMNYFERAKKATSLGFFIDRATFWQYMLSKDSKYLDALLKSKNANIFSIFASQKTGKSPGYTIISTLPSLALDNPPFDTKDPYVWQNISNTMINSSDPIKLAKVVPYFSYKDTMPHLAYLMQKIDKYATNYYITPYEGLIKWNSVEEQSFTFAIARQESYFIPTLISRSFALGIMQIMPANVKPFAKEMGRSDIEYNDLFDPKTSLEMGRHFLNVLKRQFKHPLFVAYSYNGGPGFLKRLLDKNELFLKNRDYEPWLSMELVPNEESRLYGQRVLANFIIYEKLFGKEINLENLLKETLIYHNANITK</sequence>
<dbReference type="InterPro" id="IPR008258">
    <property type="entry name" value="Transglycosylase_SLT_dom_1"/>
</dbReference>
<dbReference type="Proteomes" id="UP000477070">
    <property type="component" value="Unassembled WGS sequence"/>
</dbReference>
<dbReference type="CDD" id="cd13401">
    <property type="entry name" value="Slt70-like"/>
    <property type="match status" value="1"/>
</dbReference>
<protein>
    <submittedName>
        <fullName evidence="4">Lytic transglycosylase domain-containing protein</fullName>
    </submittedName>
    <submittedName>
        <fullName evidence="3">Transglycosylase SLT domain-containing protein</fullName>
    </submittedName>
</protein>
<dbReference type="PANTHER" id="PTHR37423">
    <property type="entry name" value="SOLUBLE LYTIC MUREIN TRANSGLYCOSYLASE-RELATED"/>
    <property type="match status" value="1"/>
</dbReference>
<dbReference type="Proteomes" id="UP000029714">
    <property type="component" value="Unassembled WGS sequence"/>
</dbReference>
<dbReference type="PANTHER" id="PTHR37423:SF2">
    <property type="entry name" value="MEMBRANE-BOUND LYTIC MUREIN TRANSGLYCOSYLASE C"/>
    <property type="match status" value="1"/>
</dbReference>
<evidence type="ECO:0000313" key="4">
    <source>
        <dbReference type="EMBL" id="TLD95702.1"/>
    </source>
</evidence>
<reference evidence="4 5" key="1">
    <citation type="journal article" date="2014" name="Genome Announc.">
        <title>Draft genome sequences of eight enterohepatic helicobacter species isolated from both laboratory and wild rodents.</title>
        <authorList>
            <person name="Sheh A."/>
            <person name="Shen Z."/>
            <person name="Fox J.G."/>
        </authorList>
    </citation>
    <scope>NUCLEOTIDE SEQUENCE [LARGE SCALE GENOMIC DNA]</scope>
    <source>
        <strain evidence="4 5">MIT 97-6194</strain>
    </source>
</reference>
<dbReference type="InterPro" id="IPR023346">
    <property type="entry name" value="Lysozyme-like_dom_sf"/>
</dbReference>
<gene>
    <name evidence="3" type="ORF">DCO61_07385</name>
    <name evidence="4" type="ORF">LS64_002070</name>
</gene>
<evidence type="ECO:0000256" key="1">
    <source>
        <dbReference type="ARBA" id="ARBA00007734"/>
    </source>
</evidence>
<dbReference type="OrthoDB" id="5525175at2"/>
<dbReference type="AlphaFoldDB" id="A0A347W0M0"/>
<dbReference type="EMBL" id="QBIU01000001">
    <property type="protein sequence ID" value="MWV69825.1"/>
    <property type="molecule type" value="Genomic_DNA"/>
</dbReference>
<reference evidence="4" key="3">
    <citation type="submission" date="2018-04" db="EMBL/GenBank/DDBJ databases">
        <authorList>
            <person name="Sheh A."/>
            <person name="Shen Z."/>
            <person name="Mannion A.J."/>
            <person name="Fox J.G."/>
        </authorList>
    </citation>
    <scope>NUCLEOTIDE SEQUENCE</scope>
    <source>
        <strain evidence="4">MIT 97-6194</strain>
    </source>
</reference>
<feature type="domain" description="Transglycosylase SLT" evidence="2">
    <location>
        <begin position="383"/>
        <end position="480"/>
    </location>
</feature>
<accession>A0A347W0M0</accession>
<reference evidence="3 6" key="4">
    <citation type="submission" date="2019-12" db="EMBL/GenBank/DDBJ databases">
        <title>Multi-Generational Helicobacter saguini Isolates.</title>
        <authorList>
            <person name="Mannion A."/>
            <person name="Shen Z."/>
            <person name="Fox J.G."/>
        </authorList>
    </citation>
    <scope>NUCLEOTIDE SEQUENCE [LARGE SCALE GENOMIC DNA]</scope>
    <source>
        <strain evidence="3">16-048</strain>
        <strain evidence="6">16-048 (F4)</strain>
    </source>
</reference>
<evidence type="ECO:0000313" key="3">
    <source>
        <dbReference type="EMBL" id="MWV69825.1"/>
    </source>
</evidence>
<dbReference type="Gene3D" id="1.10.530.10">
    <property type="match status" value="1"/>
</dbReference>
<comment type="similarity">
    <text evidence="1">Belongs to the transglycosylase Slt family.</text>
</comment>
<name>A0A347W0M0_9HELI</name>
<dbReference type="EMBL" id="JRMP02000002">
    <property type="protein sequence ID" value="TLD95702.1"/>
    <property type="molecule type" value="Genomic_DNA"/>
</dbReference>
<keyword evidence="5" id="KW-1185">Reference proteome</keyword>
<reference evidence="4 5" key="2">
    <citation type="journal article" date="2016" name="Infect. Immun.">
        <title>Helicobacter saguini, a Novel Helicobacter Isolated from Cotton-Top Tamarins with Ulcerative Colitis, Has Proinflammatory Properties and Induces Typhlocolitis and Dysplasia in Gnotobiotic IL-10-/- Mice.</title>
        <authorList>
            <person name="Shen Z."/>
            <person name="Mannion A."/>
            <person name="Whary M.T."/>
            <person name="Muthupalani S."/>
            <person name="Sheh A."/>
            <person name="Feng Y."/>
            <person name="Gong G."/>
            <person name="Vandamme P."/>
            <person name="Holcombe H.R."/>
            <person name="Paster B.J."/>
            <person name="Fox J.G."/>
        </authorList>
    </citation>
    <scope>NUCLEOTIDE SEQUENCE [LARGE SCALE GENOMIC DNA]</scope>
    <source>
        <strain evidence="4 5">MIT 97-6194</strain>
    </source>
</reference>
<dbReference type="SUPFAM" id="SSF53955">
    <property type="entry name" value="Lysozyme-like"/>
    <property type="match status" value="1"/>
</dbReference>
<proteinExistence type="inferred from homology"/>
<evidence type="ECO:0000313" key="5">
    <source>
        <dbReference type="Proteomes" id="UP000029714"/>
    </source>
</evidence>